<accession>A0A8S5QF64</accession>
<reference evidence="1" key="1">
    <citation type="journal article" date="2021" name="Proc. Natl. Acad. Sci. U.S.A.">
        <title>A Catalog of Tens of Thousands of Viruses from Human Metagenomes Reveals Hidden Associations with Chronic Diseases.</title>
        <authorList>
            <person name="Tisza M.J."/>
            <person name="Buck C.B."/>
        </authorList>
    </citation>
    <scope>NUCLEOTIDE SEQUENCE</scope>
    <source>
        <strain evidence="1">Ctn8H20</strain>
    </source>
</reference>
<dbReference type="EMBL" id="BK015645">
    <property type="protein sequence ID" value="DAE17720.1"/>
    <property type="molecule type" value="Genomic_DNA"/>
</dbReference>
<proteinExistence type="predicted"/>
<evidence type="ECO:0000313" key="1">
    <source>
        <dbReference type="EMBL" id="DAE17720.1"/>
    </source>
</evidence>
<protein>
    <submittedName>
        <fullName evidence="1">Uncharacterized protein</fullName>
    </submittedName>
</protein>
<sequence length="54" mass="6417">MEIAIGLIICFVVIFLASFQFEEKKFENESKKYPEEIVKVLEFSKNHHKKNNQT</sequence>
<organism evidence="1">
    <name type="scientific">Myoviridae sp. ctn8H20</name>
    <dbReference type="NCBI Taxonomy" id="2825169"/>
    <lineage>
        <taxon>Viruses</taxon>
        <taxon>Duplodnaviria</taxon>
        <taxon>Heunggongvirae</taxon>
        <taxon>Uroviricota</taxon>
        <taxon>Caudoviricetes</taxon>
    </lineage>
</organism>
<name>A0A8S5QF64_9CAUD</name>